<dbReference type="EMBL" id="AOEX01000037">
    <property type="protein sequence ID" value="EME64394.1"/>
    <property type="molecule type" value="Genomic_DNA"/>
</dbReference>
<feature type="compositionally biased region" description="Basic and acidic residues" evidence="1">
    <location>
        <begin position="79"/>
        <end position="88"/>
    </location>
</feature>
<dbReference type="PATRIC" id="fig|1278076.4.peg.2583"/>
<evidence type="ECO:0000313" key="4">
    <source>
        <dbReference type="Proteomes" id="UP000011731"/>
    </source>
</evidence>
<keyword evidence="2" id="KW-0472">Membrane</keyword>
<reference evidence="3 4" key="1">
    <citation type="journal article" date="2013" name="Genome Announc.">
        <title>Draft Genome Sequence of Rhodococcus ruber Strain BKS 20-38.</title>
        <authorList>
            <person name="Bala M."/>
            <person name="Kumar S."/>
            <person name="Raghava G.P."/>
            <person name="Mayilraj S."/>
        </authorList>
    </citation>
    <scope>NUCLEOTIDE SEQUENCE [LARGE SCALE GENOMIC DNA]</scope>
    <source>
        <strain evidence="3 4">BKS 20-38</strain>
    </source>
</reference>
<dbReference type="Proteomes" id="UP000011731">
    <property type="component" value="Unassembled WGS sequence"/>
</dbReference>
<keyword evidence="4" id="KW-1185">Reference proteome</keyword>
<evidence type="ECO:0000313" key="3">
    <source>
        <dbReference type="EMBL" id="EME64394.1"/>
    </source>
</evidence>
<accession>M2ZVK8</accession>
<evidence type="ECO:0000256" key="1">
    <source>
        <dbReference type="SAM" id="MobiDB-lite"/>
    </source>
</evidence>
<feature type="region of interest" description="Disordered" evidence="1">
    <location>
        <begin position="58"/>
        <end position="88"/>
    </location>
</feature>
<keyword evidence="2" id="KW-0812">Transmembrane</keyword>
<feature type="transmembrane region" description="Helical" evidence="2">
    <location>
        <begin position="6"/>
        <end position="24"/>
    </location>
</feature>
<evidence type="ECO:0000256" key="2">
    <source>
        <dbReference type="SAM" id="Phobius"/>
    </source>
</evidence>
<organism evidence="3 4">
    <name type="scientific">Rhodococcus ruber BKS 20-38</name>
    <dbReference type="NCBI Taxonomy" id="1278076"/>
    <lineage>
        <taxon>Bacteria</taxon>
        <taxon>Bacillati</taxon>
        <taxon>Actinomycetota</taxon>
        <taxon>Actinomycetes</taxon>
        <taxon>Mycobacteriales</taxon>
        <taxon>Nocardiaceae</taxon>
        <taxon>Rhodococcus</taxon>
    </lineage>
</organism>
<sequence length="88" mass="9608">MNDMTTAWLLLGAFVTAALVIRYLNTASARPRTRTPLRYVGHRPVTSPKIPVVRYCSPAPTAERPRLSSRSAGHAAPAGEHRDRSAGR</sequence>
<proteinExistence type="predicted"/>
<gene>
    <name evidence="3" type="ORF">G352_12464</name>
</gene>
<comment type="caution">
    <text evidence="3">The sequence shown here is derived from an EMBL/GenBank/DDBJ whole genome shotgun (WGS) entry which is preliminary data.</text>
</comment>
<name>M2ZVK8_9NOCA</name>
<dbReference type="AlphaFoldDB" id="M2ZVK8"/>
<protein>
    <submittedName>
        <fullName evidence="3">Uncharacterized protein</fullName>
    </submittedName>
</protein>
<keyword evidence="2" id="KW-1133">Transmembrane helix</keyword>